<evidence type="ECO:0000256" key="3">
    <source>
        <dbReference type="SAM" id="Phobius"/>
    </source>
</evidence>
<keyword evidence="3" id="KW-1133">Transmembrane helix</keyword>
<feature type="coiled-coil region" evidence="1">
    <location>
        <begin position="138"/>
        <end position="168"/>
    </location>
</feature>
<feature type="transmembrane region" description="Helical" evidence="3">
    <location>
        <begin position="6"/>
        <end position="33"/>
    </location>
</feature>
<gene>
    <name evidence="4" type="ORF">ECC02_001953</name>
</gene>
<keyword evidence="1" id="KW-0175">Coiled coil</keyword>
<feature type="region of interest" description="Disordered" evidence="2">
    <location>
        <begin position="422"/>
        <end position="453"/>
    </location>
</feature>
<dbReference type="AlphaFoldDB" id="A0A7J6YFG4"/>
<organism evidence="4 5">
    <name type="scientific">Trypanosoma cruzi</name>
    <dbReference type="NCBI Taxonomy" id="5693"/>
    <lineage>
        <taxon>Eukaryota</taxon>
        <taxon>Discoba</taxon>
        <taxon>Euglenozoa</taxon>
        <taxon>Kinetoplastea</taxon>
        <taxon>Metakinetoplastina</taxon>
        <taxon>Trypanosomatida</taxon>
        <taxon>Trypanosomatidae</taxon>
        <taxon>Trypanosoma</taxon>
        <taxon>Schizotrypanum</taxon>
    </lineage>
</organism>
<sequence length="466" mass="52284">MALPTAYFFIRLPGCLQNIFIYIFFLSIFVCSLKHKKIGRERCAGMLPATAKSHMGAYVSEPPAYLSIHGNNRNSDTGASQEEGEVLENSSGNEEAQCPTAPRLIDDYPEPLTGEQRELLHRHTATMVHRFEMLRKGARIIERGYNSLQSLLSRLEEEKTRLRASLDELAKPAETQILGTSHTEPTANPTEVKATPGSRRPGGLLRSAAFAKMHSILNAAKREEQQQRSNVTLEREKIGKTTRLKIIEDDLAEQKQYLAPLAEKYQKSCALLEATKGKVLEVLRLHDEMQRMEVSYASRFFLRASGFHESEGVKGTASYDVFFAPAKYTDEVQDMIREQVEEILNEYLAYRSRVDPVLESLAEEQRNREAKRKDQLLQIIGIDTDNIEVAASKDLGFTTNLVTKTTNDTAPPALRRKDGAAAVAGQISDVEDDNDDNDIGGESQEKKQRDQIQSALAALDDFEELY</sequence>
<keyword evidence="3" id="KW-0472">Membrane</keyword>
<accession>A0A7J6YFG4</accession>
<dbReference type="Proteomes" id="UP000583944">
    <property type="component" value="Unassembled WGS sequence"/>
</dbReference>
<feature type="compositionally biased region" description="Polar residues" evidence="2">
    <location>
        <begin position="69"/>
        <end position="80"/>
    </location>
</feature>
<proteinExistence type="predicted"/>
<evidence type="ECO:0000256" key="2">
    <source>
        <dbReference type="SAM" id="MobiDB-lite"/>
    </source>
</evidence>
<feature type="compositionally biased region" description="Polar residues" evidence="2">
    <location>
        <begin position="177"/>
        <end position="189"/>
    </location>
</feature>
<evidence type="ECO:0000313" key="5">
    <source>
        <dbReference type="Proteomes" id="UP000583944"/>
    </source>
</evidence>
<dbReference type="EMBL" id="JABDHM010000009">
    <property type="protein sequence ID" value="KAF5225020.1"/>
    <property type="molecule type" value="Genomic_DNA"/>
</dbReference>
<reference evidence="4 5" key="1">
    <citation type="journal article" date="2019" name="Genome Biol. Evol.">
        <title>Nanopore Sequencing Significantly Improves Genome Assembly of the Protozoan Parasite Trypanosoma cruzi.</title>
        <authorList>
            <person name="Diaz-Viraque F."/>
            <person name="Pita S."/>
            <person name="Greif G."/>
            <person name="de Souza R.C.M."/>
            <person name="Iraola G."/>
            <person name="Robello C."/>
        </authorList>
    </citation>
    <scope>NUCLEOTIDE SEQUENCE [LARGE SCALE GENOMIC DNA]</scope>
    <source>
        <strain evidence="4 5">Berenice</strain>
    </source>
</reference>
<dbReference type="VEuPathDB" id="TriTrypDB:ECC02_001953"/>
<keyword evidence="3" id="KW-0812">Transmembrane</keyword>
<feature type="compositionally biased region" description="Acidic residues" evidence="2">
    <location>
        <begin position="429"/>
        <end position="439"/>
    </location>
</feature>
<comment type="caution">
    <text evidence="4">The sequence shown here is derived from an EMBL/GenBank/DDBJ whole genome shotgun (WGS) entry which is preliminary data.</text>
</comment>
<dbReference type="VEuPathDB" id="TriTrypDB:BCY84_10877"/>
<name>A0A7J6YFG4_TRYCR</name>
<feature type="region of interest" description="Disordered" evidence="2">
    <location>
        <begin position="177"/>
        <end position="201"/>
    </location>
</feature>
<evidence type="ECO:0000256" key="1">
    <source>
        <dbReference type="SAM" id="Coils"/>
    </source>
</evidence>
<protein>
    <submittedName>
        <fullName evidence="4">Uncharacterized protein</fullName>
    </submittedName>
</protein>
<feature type="region of interest" description="Disordered" evidence="2">
    <location>
        <begin position="69"/>
        <end position="109"/>
    </location>
</feature>
<evidence type="ECO:0000313" key="4">
    <source>
        <dbReference type="EMBL" id="KAF5225020.1"/>
    </source>
</evidence>